<dbReference type="Proteomes" id="UP000478090">
    <property type="component" value="Unassembled WGS sequence"/>
</dbReference>
<dbReference type="Pfam" id="PF00583">
    <property type="entry name" value="Acetyltransf_1"/>
    <property type="match status" value="1"/>
</dbReference>
<protein>
    <submittedName>
        <fullName evidence="4">GNAT family N-acetyltransferase</fullName>
    </submittedName>
</protein>
<reference evidence="4 5" key="1">
    <citation type="submission" date="2019-12" db="EMBL/GenBank/DDBJ databases">
        <title>Novel species isolated from a subtropical stream in China.</title>
        <authorList>
            <person name="Lu H."/>
        </authorList>
    </citation>
    <scope>NUCLEOTIDE SEQUENCE [LARGE SCALE GENOMIC DNA]</scope>
    <source>
        <strain evidence="4 5">CY13W</strain>
    </source>
</reference>
<proteinExistence type="predicted"/>
<evidence type="ECO:0000256" key="1">
    <source>
        <dbReference type="ARBA" id="ARBA00022679"/>
    </source>
</evidence>
<gene>
    <name evidence="4" type="ORF">GTP27_01655</name>
</gene>
<evidence type="ECO:0000259" key="3">
    <source>
        <dbReference type="PROSITE" id="PS51186"/>
    </source>
</evidence>
<dbReference type="PANTHER" id="PTHR43626:SF4">
    <property type="entry name" value="GCN5-RELATED N-ACETYLTRANSFERASE 2, CHLOROPLASTIC"/>
    <property type="match status" value="1"/>
</dbReference>
<accession>A0ABW9VGN4</accession>
<evidence type="ECO:0000313" key="4">
    <source>
        <dbReference type="EMBL" id="MYM38025.1"/>
    </source>
</evidence>
<name>A0ABW9VGN4_9BURK</name>
<comment type="caution">
    <text evidence="4">The sequence shown here is derived from an EMBL/GenBank/DDBJ whole genome shotgun (WGS) entry which is preliminary data.</text>
</comment>
<evidence type="ECO:0000313" key="5">
    <source>
        <dbReference type="Proteomes" id="UP000478090"/>
    </source>
</evidence>
<keyword evidence="1" id="KW-0808">Transferase</keyword>
<dbReference type="InterPro" id="IPR045039">
    <property type="entry name" value="NSI-like"/>
</dbReference>
<feature type="domain" description="N-acetyltransferase" evidence="3">
    <location>
        <begin position="9"/>
        <end position="149"/>
    </location>
</feature>
<sequence length="153" mass="17012">MSACPPTQLHFIALQDDLPAKRLRAFRRDAGWPTTPPRPAADSMGRVQWVSAAIAQKQIGIARLELAAPAFCYVADLIISRDWRGRGVGHWLIEQIERYCASLGIQRLLLEASPGTAPFYAALGFQPDQRVPAMLCKNISPLQRKLFLPTLPH</sequence>
<keyword evidence="5" id="KW-1185">Reference proteome</keyword>
<dbReference type="InterPro" id="IPR000182">
    <property type="entry name" value="GNAT_dom"/>
</dbReference>
<dbReference type="PANTHER" id="PTHR43626">
    <property type="entry name" value="ACYL-COA N-ACYLTRANSFERASE"/>
    <property type="match status" value="1"/>
</dbReference>
<organism evidence="4 5">
    <name type="scientific">Duganella qianjiadongensis</name>
    <dbReference type="NCBI Taxonomy" id="2692176"/>
    <lineage>
        <taxon>Bacteria</taxon>
        <taxon>Pseudomonadati</taxon>
        <taxon>Pseudomonadota</taxon>
        <taxon>Betaproteobacteria</taxon>
        <taxon>Burkholderiales</taxon>
        <taxon>Oxalobacteraceae</taxon>
        <taxon>Telluria group</taxon>
        <taxon>Duganella</taxon>
    </lineage>
</organism>
<dbReference type="Gene3D" id="3.40.630.30">
    <property type="match status" value="1"/>
</dbReference>
<dbReference type="InterPro" id="IPR016181">
    <property type="entry name" value="Acyl_CoA_acyltransferase"/>
</dbReference>
<dbReference type="SUPFAM" id="SSF55729">
    <property type="entry name" value="Acyl-CoA N-acyltransferases (Nat)"/>
    <property type="match status" value="1"/>
</dbReference>
<evidence type="ECO:0000256" key="2">
    <source>
        <dbReference type="ARBA" id="ARBA00023315"/>
    </source>
</evidence>
<dbReference type="PROSITE" id="PS51186">
    <property type="entry name" value="GNAT"/>
    <property type="match status" value="1"/>
</dbReference>
<dbReference type="CDD" id="cd04301">
    <property type="entry name" value="NAT_SF"/>
    <property type="match status" value="1"/>
</dbReference>
<dbReference type="RefSeq" id="WP_161037442.1">
    <property type="nucleotide sequence ID" value="NZ_WWCM01000001.1"/>
</dbReference>
<dbReference type="EMBL" id="WWCM01000001">
    <property type="protein sequence ID" value="MYM38025.1"/>
    <property type="molecule type" value="Genomic_DNA"/>
</dbReference>
<keyword evidence="2" id="KW-0012">Acyltransferase</keyword>